<dbReference type="InParanoid" id="K2SRR7"/>
<gene>
    <name evidence="1" type="ORF">MPH_03248</name>
</gene>
<organism evidence="1 2">
    <name type="scientific">Macrophomina phaseolina (strain MS6)</name>
    <name type="common">Charcoal rot fungus</name>
    <dbReference type="NCBI Taxonomy" id="1126212"/>
    <lineage>
        <taxon>Eukaryota</taxon>
        <taxon>Fungi</taxon>
        <taxon>Dikarya</taxon>
        <taxon>Ascomycota</taxon>
        <taxon>Pezizomycotina</taxon>
        <taxon>Dothideomycetes</taxon>
        <taxon>Dothideomycetes incertae sedis</taxon>
        <taxon>Botryosphaeriales</taxon>
        <taxon>Botryosphaeriaceae</taxon>
        <taxon>Macrophomina</taxon>
    </lineage>
</organism>
<evidence type="ECO:0000313" key="1">
    <source>
        <dbReference type="EMBL" id="EKG19385.1"/>
    </source>
</evidence>
<comment type="caution">
    <text evidence="1">The sequence shown here is derived from an EMBL/GenBank/DDBJ whole genome shotgun (WGS) entry which is preliminary data.</text>
</comment>
<proteinExistence type="predicted"/>
<dbReference type="HOGENOM" id="CLU_1777825_0_0_1"/>
<dbReference type="AlphaFoldDB" id="K2SRR7"/>
<name>K2SRR7_MACPH</name>
<dbReference type="Proteomes" id="UP000007129">
    <property type="component" value="Unassembled WGS sequence"/>
</dbReference>
<reference evidence="1 2" key="1">
    <citation type="journal article" date="2012" name="BMC Genomics">
        <title>Tools to kill: Genome of one of the most destructive plant pathogenic fungi Macrophomina phaseolina.</title>
        <authorList>
            <person name="Islam M.S."/>
            <person name="Haque M.S."/>
            <person name="Islam M.M."/>
            <person name="Emdad E.M."/>
            <person name="Halim A."/>
            <person name="Hossen Q.M.M."/>
            <person name="Hossain M.Z."/>
            <person name="Ahmed B."/>
            <person name="Rahim S."/>
            <person name="Rahman M.S."/>
            <person name="Alam M.M."/>
            <person name="Hou S."/>
            <person name="Wan X."/>
            <person name="Saito J.A."/>
            <person name="Alam M."/>
        </authorList>
    </citation>
    <scope>NUCLEOTIDE SEQUENCE [LARGE SCALE GENOMIC DNA]</scope>
    <source>
        <strain evidence="1 2">MS6</strain>
    </source>
</reference>
<protein>
    <submittedName>
        <fullName evidence="1">Uncharacterized protein</fullName>
    </submittedName>
</protein>
<dbReference type="VEuPathDB" id="FungiDB:MPH_03248"/>
<evidence type="ECO:0000313" key="2">
    <source>
        <dbReference type="Proteomes" id="UP000007129"/>
    </source>
</evidence>
<accession>K2SRR7</accession>
<sequence>MKHGPNLDAPGLSGGEAEVQALEAHLVRDPVEKVGWLRGAAVATGGGGGGHCGCCQERDLELHNCATGSRGQDGCKMSGLVAGGTFKVFIFIAVSLPSHDRRPVEVSISLNLLAREWSGVSQASFRFLFGMSLLVRAYGVPRYQDG</sequence>
<dbReference type="EMBL" id="AHHD01000163">
    <property type="protein sequence ID" value="EKG19385.1"/>
    <property type="molecule type" value="Genomic_DNA"/>
</dbReference>